<dbReference type="InterPro" id="IPR002698">
    <property type="entry name" value="FTHF_cligase"/>
</dbReference>
<dbReference type="InterPro" id="IPR037171">
    <property type="entry name" value="NagB/RpiA_transferase-like"/>
</dbReference>
<dbReference type="OrthoDB" id="9801938at2"/>
<dbReference type="GO" id="GO:0030272">
    <property type="term" value="F:5-formyltetrahydrofolate cyclo-ligase activity"/>
    <property type="evidence" value="ECO:0007669"/>
    <property type="project" value="UniProtKB-EC"/>
</dbReference>
<keyword evidence="3 4" id="KW-0067">ATP-binding</keyword>
<dbReference type="NCBIfam" id="TIGR02727">
    <property type="entry name" value="MTHFS_bact"/>
    <property type="match status" value="1"/>
</dbReference>
<keyword evidence="6" id="KW-0436">Ligase</keyword>
<dbReference type="Pfam" id="PF01812">
    <property type="entry name" value="5-FTHF_cyc-lig"/>
    <property type="match status" value="1"/>
</dbReference>
<dbReference type="RefSeq" id="WP_005817342.1">
    <property type="nucleotide sequence ID" value="NZ_CABKQQ010000061.1"/>
</dbReference>
<evidence type="ECO:0000256" key="5">
    <source>
        <dbReference type="RuleBase" id="RU361279"/>
    </source>
</evidence>
<accession>A0A0W1JCB9</accession>
<organism evidence="6 7">
    <name type="scientific">Desulfitobacterium hafniense</name>
    <name type="common">Desulfitobacterium frappieri</name>
    <dbReference type="NCBI Taxonomy" id="49338"/>
    <lineage>
        <taxon>Bacteria</taxon>
        <taxon>Bacillati</taxon>
        <taxon>Bacillota</taxon>
        <taxon>Clostridia</taxon>
        <taxon>Eubacteriales</taxon>
        <taxon>Desulfitobacteriaceae</taxon>
        <taxon>Desulfitobacterium</taxon>
    </lineage>
</organism>
<feature type="binding site" evidence="4">
    <location>
        <position position="62"/>
    </location>
    <ligand>
        <name>substrate</name>
    </ligand>
</feature>
<feature type="binding site" evidence="4">
    <location>
        <begin position="141"/>
        <end position="149"/>
    </location>
    <ligand>
        <name>ATP</name>
        <dbReference type="ChEBI" id="CHEBI:30616"/>
    </ligand>
</feature>
<dbReference type="AlphaFoldDB" id="A0A0W1JCB9"/>
<dbReference type="GO" id="GO:0035999">
    <property type="term" value="P:tetrahydrofolate interconversion"/>
    <property type="evidence" value="ECO:0007669"/>
    <property type="project" value="TreeGrafter"/>
</dbReference>
<dbReference type="PANTHER" id="PTHR23407:SF1">
    <property type="entry name" value="5-FORMYLTETRAHYDROFOLATE CYCLO-LIGASE"/>
    <property type="match status" value="1"/>
</dbReference>
<dbReference type="Proteomes" id="UP000054623">
    <property type="component" value="Unassembled WGS sequence"/>
</dbReference>
<dbReference type="SUPFAM" id="SSF100950">
    <property type="entry name" value="NagB/RpiA/CoA transferase-like"/>
    <property type="match status" value="1"/>
</dbReference>
<protein>
    <recommendedName>
        <fullName evidence="5">5-formyltetrahydrofolate cyclo-ligase</fullName>
        <ecNumber evidence="5">6.3.3.2</ecNumber>
    </recommendedName>
</protein>
<dbReference type="EMBL" id="LOCK01000083">
    <property type="protein sequence ID" value="KTE89267.1"/>
    <property type="molecule type" value="Genomic_DNA"/>
</dbReference>
<dbReference type="InterPro" id="IPR024185">
    <property type="entry name" value="FTHF_cligase-like_sf"/>
</dbReference>
<keyword evidence="5" id="KW-0460">Magnesium</keyword>
<evidence type="ECO:0000256" key="3">
    <source>
        <dbReference type="ARBA" id="ARBA00022840"/>
    </source>
</evidence>
<evidence type="ECO:0000256" key="4">
    <source>
        <dbReference type="PIRSR" id="PIRSR006806-1"/>
    </source>
</evidence>
<comment type="catalytic activity">
    <reaction evidence="5">
        <text>(6S)-5-formyl-5,6,7,8-tetrahydrofolate + ATP = (6R)-5,10-methenyltetrahydrofolate + ADP + phosphate</text>
        <dbReference type="Rhea" id="RHEA:10488"/>
        <dbReference type="ChEBI" id="CHEBI:30616"/>
        <dbReference type="ChEBI" id="CHEBI:43474"/>
        <dbReference type="ChEBI" id="CHEBI:57455"/>
        <dbReference type="ChEBI" id="CHEBI:57457"/>
        <dbReference type="ChEBI" id="CHEBI:456216"/>
        <dbReference type="EC" id="6.3.3.2"/>
    </reaction>
</comment>
<feature type="binding site" evidence="4">
    <location>
        <position position="57"/>
    </location>
    <ligand>
        <name>substrate</name>
    </ligand>
</feature>
<dbReference type="GO" id="GO:0046872">
    <property type="term" value="F:metal ion binding"/>
    <property type="evidence" value="ECO:0007669"/>
    <property type="project" value="UniProtKB-KW"/>
</dbReference>
<dbReference type="GO" id="GO:0009396">
    <property type="term" value="P:folic acid-containing compound biosynthetic process"/>
    <property type="evidence" value="ECO:0007669"/>
    <property type="project" value="TreeGrafter"/>
</dbReference>
<keyword evidence="2 4" id="KW-0547">Nucleotide-binding</keyword>
<dbReference type="PIRSF" id="PIRSF006806">
    <property type="entry name" value="FTHF_cligase"/>
    <property type="match status" value="1"/>
</dbReference>
<evidence type="ECO:0000313" key="6">
    <source>
        <dbReference type="EMBL" id="KTE89267.1"/>
    </source>
</evidence>
<comment type="similarity">
    <text evidence="1 5">Belongs to the 5-formyltetrahydrofolate cyclo-ligase family.</text>
</comment>
<dbReference type="GO" id="GO:0005524">
    <property type="term" value="F:ATP binding"/>
    <property type="evidence" value="ECO:0007669"/>
    <property type="project" value="UniProtKB-KW"/>
</dbReference>
<evidence type="ECO:0000256" key="2">
    <source>
        <dbReference type="ARBA" id="ARBA00022741"/>
    </source>
</evidence>
<reference evidence="6 7" key="1">
    <citation type="submission" date="2015-12" db="EMBL/GenBank/DDBJ databases">
        <title>Draft Genome Sequence of Desulfitobacterium hafniense Strain DH, a Sulfate-reducing Bacterium Isolated from Paddy Soils.</title>
        <authorList>
            <person name="Bao P."/>
            <person name="Zhang X."/>
            <person name="Li G."/>
        </authorList>
    </citation>
    <scope>NUCLEOTIDE SEQUENCE [LARGE SCALE GENOMIC DNA]</scope>
    <source>
        <strain evidence="6 7">DH</strain>
    </source>
</reference>
<comment type="cofactor">
    <cofactor evidence="5">
        <name>Mg(2+)</name>
        <dbReference type="ChEBI" id="CHEBI:18420"/>
    </cofactor>
</comment>
<evidence type="ECO:0000313" key="7">
    <source>
        <dbReference type="Proteomes" id="UP000054623"/>
    </source>
</evidence>
<dbReference type="PANTHER" id="PTHR23407">
    <property type="entry name" value="ATPASE INHIBITOR/5-FORMYLTETRAHYDROFOLATE CYCLO-LIGASE"/>
    <property type="match status" value="1"/>
</dbReference>
<gene>
    <name evidence="6" type="ORF">AT727_12765</name>
</gene>
<dbReference type="OMA" id="STIYPCQ"/>
<dbReference type="Gene3D" id="3.40.50.10420">
    <property type="entry name" value="NagB/RpiA/CoA transferase-like"/>
    <property type="match status" value="1"/>
</dbReference>
<keyword evidence="5" id="KW-0479">Metal-binding</keyword>
<name>A0A0W1JCB9_DESHA</name>
<evidence type="ECO:0000256" key="1">
    <source>
        <dbReference type="ARBA" id="ARBA00010638"/>
    </source>
</evidence>
<comment type="caution">
    <text evidence="6">The sequence shown here is derived from an EMBL/GenBank/DDBJ whole genome shotgun (WGS) entry which is preliminary data.</text>
</comment>
<proteinExistence type="inferred from homology"/>
<dbReference type="EC" id="6.3.3.2" evidence="5"/>
<sequence>MKEDGKVSEEKRLLREHVLSLRSALTPEERASKSQRIRAIVTQTREFQEAGTIMLFMNFRDEVETTELAQKVLDLGKRLVLPRCAPKGVLIPALIGDLAKDIESGMWGIREPKKQELTEVDPLEIDGIFVPGAAFDGQGNRLGYGGGYYDRFFERVREGTPKIALAFHCQIVDRIPVEVYDKKVDMLITEQGAMRFKETL</sequence>
<feature type="binding site" evidence="4">
    <location>
        <begin position="11"/>
        <end position="15"/>
    </location>
    <ligand>
        <name>ATP</name>
        <dbReference type="ChEBI" id="CHEBI:30616"/>
    </ligand>
</feature>